<dbReference type="AlphaFoldDB" id="A0A158FIZ2"/>
<dbReference type="EMBL" id="FCON02000005">
    <property type="protein sequence ID" value="SAL19794.1"/>
    <property type="molecule type" value="Genomic_DNA"/>
</dbReference>
<gene>
    <name evidence="1" type="ORF">AWB68_00686</name>
</gene>
<organism evidence="1 2">
    <name type="scientific">Caballeronia choica</name>
    <dbReference type="NCBI Taxonomy" id="326476"/>
    <lineage>
        <taxon>Bacteria</taxon>
        <taxon>Pseudomonadati</taxon>
        <taxon>Pseudomonadota</taxon>
        <taxon>Betaproteobacteria</taxon>
        <taxon>Burkholderiales</taxon>
        <taxon>Burkholderiaceae</taxon>
        <taxon>Caballeronia</taxon>
    </lineage>
</organism>
<name>A0A158FIZ2_9BURK</name>
<evidence type="ECO:0000313" key="1">
    <source>
        <dbReference type="EMBL" id="SAL19794.1"/>
    </source>
</evidence>
<reference evidence="1" key="1">
    <citation type="submission" date="2016-01" db="EMBL/GenBank/DDBJ databases">
        <authorList>
            <person name="Peeters C."/>
        </authorList>
    </citation>
    <scope>NUCLEOTIDE SEQUENCE [LARGE SCALE GENOMIC DNA]</scope>
    <source>
        <strain evidence="1">LMG 22940</strain>
    </source>
</reference>
<accession>A0A158FIZ2</accession>
<comment type="caution">
    <text evidence="1">The sequence shown here is derived from an EMBL/GenBank/DDBJ whole genome shotgun (WGS) entry which is preliminary data.</text>
</comment>
<keyword evidence="2" id="KW-1185">Reference proteome</keyword>
<protein>
    <submittedName>
        <fullName evidence="1">Uncharacterized protein</fullName>
    </submittedName>
</protein>
<sequence>MEGQQEVVAAILSLQADLNQRHSENVTRHDVTDKKVEEAIRRIDDLHKAFPGGDWDGHRRYHEAVIQKIAARGRPYQDLQAELAKKGLWAFIVGLAAAVWYYTKAKVIS</sequence>
<evidence type="ECO:0000313" key="2">
    <source>
        <dbReference type="Proteomes" id="UP000054770"/>
    </source>
</evidence>
<proteinExistence type="predicted"/>
<dbReference type="Proteomes" id="UP000054770">
    <property type="component" value="Unassembled WGS sequence"/>
</dbReference>